<comment type="caution">
    <text evidence="1">The sequence shown here is derived from an EMBL/GenBank/DDBJ whole genome shotgun (WGS) entry which is preliminary data.</text>
</comment>
<dbReference type="EMBL" id="JACJQH010000033">
    <property type="protein sequence ID" value="MBD2197869.1"/>
    <property type="molecule type" value="Genomic_DNA"/>
</dbReference>
<accession>A0ABR8ADP1</accession>
<proteinExistence type="predicted"/>
<keyword evidence="2" id="KW-1185">Reference proteome</keyword>
<sequence length="88" mass="10302">MDIQLIKRIEKPILPKPEVQEELSQPASSDDTFEIPESTIQQQPVLDVNYQESTYIPLRDRPLIQSVGNSGWQVSEIWRDLRIDNFYD</sequence>
<dbReference type="Proteomes" id="UP000658514">
    <property type="component" value="Unassembled WGS sequence"/>
</dbReference>
<name>A0ABR8ADP1_9CYAN</name>
<organism evidence="1 2">
    <name type="scientific">Calothrix parietina FACHB-288</name>
    <dbReference type="NCBI Taxonomy" id="2692896"/>
    <lineage>
        <taxon>Bacteria</taxon>
        <taxon>Bacillati</taxon>
        <taxon>Cyanobacteriota</taxon>
        <taxon>Cyanophyceae</taxon>
        <taxon>Nostocales</taxon>
        <taxon>Calotrichaceae</taxon>
        <taxon>Calothrix</taxon>
    </lineage>
</organism>
<reference evidence="1 2" key="1">
    <citation type="journal article" date="2020" name="ISME J.">
        <title>Comparative genomics reveals insights into cyanobacterial evolution and habitat adaptation.</title>
        <authorList>
            <person name="Chen M.Y."/>
            <person name="Teng W.K."/>
            <person name="Zhao L."/>
            <person name="Hu C.X."/>
            <person name="Zhou Y.K."/>
            <person name="Han B.P."/>
            <person name="Song L.R."/>
            <person name="Shu W.S."/>
        </authorList>
    </citation>
    <scope>NUCLEOTIDE SEQUENCE [LARGE SCALE GENOMIC DNA]</scope>
    <source>
        <strain evidence="1 2">FACHB-288</strain>
    </source>
</reference>
<evidence type="ECO:0000313" key="1">
    <source>
        <dbReference type="EMBL" id="MBD2197869.1"/>
    </source>
</evidence>
<evidence type="ECO:0000313" key="2">
    <source>
        <dbReference type="Proteomes" id="UP000658514"/>
    </source>
</evidence>
<gene>
    <name evidence="1" type="ORF">H6G24_20550</name>
</gene>
<protein>
    <submittedName>
        <fullName evidence="1">Uncharacterized protein</fullName>
    </submittedName>
</protein>
<dbReference type="RefSeq" id="WP_190545134.1">
    <property type="nucleotide sequence ID" value="NZ_CAWPNO010000066.1"/>
</dbReference>